<proteinExistence type="predicted"/>
<evidence type="ECO:0000313" key="2">
    <source>
        <dbReference type="EMBL" id="GAA3199244.1"/>
    </source>
</evidence>
<dbReference type="InterPro" id="IPR002589">
    <property type="entry name" value="Macro_dom"/>
</dbReference>
<accession>A0ABP6Q1D8</accession>
<dbReference type="SUPFAM" id="SSF52949">
    <property type="entry name" value="Macro domain-like"/>
    <property type="match status" value="1"/>
</dbReference>
<dbReference type="EMBL" id="BAAAUV010000003">
    <property type="protein sequence ID" value="GAA3199244.1"/>
    <property type="molecule type" value="Genomic_DNA"/>
</dbReference>
<gene>
    <name evidence="2" type="ORF">GCM10010468_11330</name>
</gene>
<protein>
    <recommendedName>
        <fullName evidence="1">Macro domain-containing protein</fullName>
    </recommendedName>
</protein>
<dbReference type="Proteomes" id="UP001501237">
    <property type="component" value="Unassembled WGS sequence"/>
</dbReference>
<evidence type="ECO:0000259" key="1">
    <source>
        <dbReference type="PROSITE" id="PS51154"/>
    </source>
</evidence>
<name>A0ABP6Q1D8_9ACTN</name>
<dbReference type="InterPro" id="IPR043472">
    <property type="entry name" value="Macro_dom-like"/>
</dbReference>
<evidence type="ECO:0000313" key="3">
    <source>
        <dbReference type="Proteomes" id="UP001501237"/>
    </source>
</evidence>
<keyword evidence="3" id="KW-1185">Reference proteome</keyword>
<dbReference type="PROSITE" id="PS51154">
    <property type="entry name" value="MACRO"/>
    <property type="match status" value="1"/>
</dbReference>
<feature type="domain" description="Macro" evidence="1">
    <location>
        <begin position="105"/>
        <end position="311"/>
    </location>
</feature>
<reference evidence="3" key="1">
    <citation type="journal article" date="2019" name="Int. J. Syst. Evol. Microbiol.">
        <title>The Global Catalogue of Microorganisms (GCM) 10K type strain sequencing project: providing services to taxonomists for standard genome sequencing and annotation.</title>
        <authorList>
            <consortium name="The Broad Institute Genomics Platform"/>
            <consortium name="The Broad Institute Genome Sequencing Center for Infectious Disease"/>
            <person name="Wu L."/>
            <person name="Ma J."/>
        </authorList>
    </citation>
    <scope>NUCLEOTIDE SEQUENCE [LARGE SCALE GENOMIC DNA]</scope>
    <source>
        <strain evidence="3">JCM 9377</strain>
    </source>
</reference>
<organism evidence="2 3">
    <name type="scientific">Actinocorallia longicatena</name>
    <dbReference type="NCBI Taxonomy" id="111803"/>
    <lineage>
        <taxon>Bacteria</taxon>
        <taxon>Bacillati</taxon>
        <taxon>Actinomycetota</taxon>
        <taxon>Actinomycetes</taxon>
        <taxon>Streptosporangiales</taxon>
        <taxon>Thermomonosporaceae</taxon>
        <taxon>Actinocorallia</taxon>
    </lineage>
</organism>
<dbReference type="Gene3D" id="3.40.220.10">
    <property type="entry name" value="Leucine Aminopeptidase, subunit E, domain 1"/>
    <property type="match status" value="1"/>
</dbReference>
<comment type="caution">
    <text evidence="2">The sequence shown here is derived from an EMBL/GenBank/DDBJ whole genome shotgun (WGS) entry which is preliminary data.</text>
</comment>
<sequence length="314" mass="33502">MADSDGLYQELRALSRGRGVPGSDLPSRLGPWIPGDRLQIETELRRRIELLAPDLALVALASLGLHPEIADRFLAGRLTALSARLGRDDRTVRRAIDQAFRLIAARPAPEIRGGGVTLEVCPIELLTDVDVLVCSGNTYVELAQSYKSSVAAALRRAAAGKGPAGEIVDDVLARELSAWTAEHSRPGLQVAPGTVIPLDPGALRSRGVHRVYYVAMAVAVPGSNDYSPAPESVAHAVSAVLETARADPAVRSVALPFLGAGRCGLPVETSALWTRTALEKDFSRGTPLRVHLVTRRPSYAPVLTPLLNSLPSFR</sequence>
<dbReference type="RefSeq" id="WP_344822930.1">
    <property type="nucleotide sequence ID" value="NZ_BAAAUV010000003.1"/>
</dbReference>